<dbReference type="GO" id="GO:0030148">
    <property type="term" value="P:sphingolipid biosynthetic process"/>
    <property type="evidence" value="ECO:0007669"/>
    <property type="project" value="TreeGrafter"/>
</dbReference>
<proteinExistence type="inferred from homology"/>
<dbReference type="PANTHER" id="PTHR11157">
    <property type="entry name" value="FATTY ACID ACYL TRANSFERASE-RELATED"/>
    <property type="match status" value="1"/>
</dbReference>
<dbReference type="InterPro" id="IPR014044">
    <property type="entry name" value="CAP_dom"/>
</dbReference>
<dbReference type="SMART" id="SM00198">
    <property type="entry name" value="SCP"/>
    <property type="match status" value="1"/>
</dbReference>
<dbReference type="Gene3D" id="3.40.33.10">
    <property type="entry name" value="CAP"/>
    <property type="match status" value="1"/>
</dbReference>
<keyword evidence="9 10" id="KW-0275">Fatty acid biosynthesis</keyword>
<dbReference type="GO" id="GO:0034625">
    <property type="term" value="P:fatty acid elongation, monounsaturated fatty acid"/>
    <property type="evidence" value="ECO:0007669"/>
    <property type="project" value="TreeGrafter"/>
</dbReference>
<evidence type="ECO:0000256" key="5">
    <source>
        <dbReference type="ARBA" id="ARBA00022832"/>
    </source>
</evidence>
<keyword evidence="13" id="KW-1185">Reference proteome</keyword>
<dbReference type="Pfam" id="PF01151">
    <property type="entry name" value="ELO"/>
    <property type="match status" value="1"/>
</dbReference>
<keyword evidence="6 10" id="KW-1133">Transmembrane helix</keyword>
<gene>
    <name evidence="12" type="primary">AVEN_49638_1</name>
    <name evidence="12" type="ORF">TNIN_443451</name>
</gene>
<reference evidence="12" key="1">
    <citation type="submission" date="2020-08" db="EMBL/GenBank/DDBJ databases">
        <title>Multicomponent nature underlies the extraordinary mechanical properties of spider dragline silk.</title>
        <authorList>
            <person name="Kono N."/>
            <person name="Nakamura H."/>
            <person name="Mori M."/>
            <person name="Yoshida Y."/>
            <person name="Ohtoshi R."/>
            <person name="Malay A.D."/>
            <person name="Moran D.A.P."/>
            <person name="Tomita M."/>
            <person name="Numata K."/>
            <person name="Arakawa K."/>
        </authorList>
    </citation>
    <scope>NUCLEOTIDE SEQUENCE</scope>
</reference>
<evidence type="ECO:0000256" key="8">
    <source>
        <dbReference type="ARBA" id="ARBA00023136"/>
    </source>
</evidence>
<evidence type="ECO:0000256" key="9">
    <source>
        <dbReference type="ARBA" id="ARBA00023160"/>
    </source>
</evidence>
<evidence type="ECO:0000256" key="2">
    <source>
        <dbReference type="ARBA" id="ARBA00022516"/>
    </source>
</evidence>
<dbReference type="SUPFAM" id="SSF55797">
    <property type="entry name" value="PR-1-like"/>
    <property type="match status" value="1"/>
</dbReference>
<dbReference type="GO" id="GO:0042761">
    <property type="term" value="P:very long-chain fatty acid biosynthetic process"/>
    <property type="evidence" value="ECO:0007669"/>
    <property type="project" value="TreeGrafter"/>
</dbReference>
<evidence type="ECO:0000313" key="12">
    <source>
        <dbReference type="EMBL" id="GFY45135.1"/>
    </source>
</evidence>
<evidence type="ECO:0000313" key="13">
    <source>
        <dbReference type="Proteomes" id="UP000886998"/>
    </source>
</evidence>
<keyword evidence="7 10" id="KW-0443">Lipid metabolism</keyword>
<dbReference type="OrthoDB" id="6514925at2759"/>
<feature type="transmembrane region" description="Helical" evidence="10">
    <location>
        <begin position="227"/>
        <end position="243"/>
    </location>
</feature>
<dbReference type="InterPro" id="IPR035940">
    <property type="entry name" value="CAP_sf"/>
</dbReference>
<keyword evidence="5 10" id="KW-0276">Fatty acid metabolism</keyword>
<protein>
    <recommendedName>
        <fullName evidence="10">Elongation of very long chain fatty acids protein</fullName>
        <ecNumber evidence="10">2.3.1.199</ecNumber>
    </recommendedName>
    <alternativeName>
        <fullName evidence="10">Very-long-chain 3-oxoacyl-CoA synthase</fullName>
    </alternativeName>
</protein>
<comment type="catalytic activity">
    <reaction evidence="10">
        <text>a very-long-chain acyl-CoA + malonyl-CoA + H(+) = a very-long-chain 3-oxoacyl-CoA + CO2 + CoA</text>
        <dbReference type="Rhea" id="RHEA:32727"/>
        <dbReference type="ChEBI" id="CHEBI:15378"/>
        <dbReference type="ChEBI" id="CHEBI:16526"/>
        <dbReference type="ChEBI" id="CHEBI:57287"/>
        <dbReference type="ChEBI" id="CHEBI:57384"/>
        <dbReference type="ChEBI" id="CHEBI:90725"/>
        <dbReference type="ChEBI" id="CHEBI:90736"/>
        <dbReference type="EC" id="2.3.1.199"/>
    </reaction>
</comment>
<evidence type="ECO:0000256" key="4">
    <source>
        <dbReference type="ARBA" id="ARBA00022692"/>
    </source>
</evidence>
<comment type="caution">
    <text evidence="10">Lacks conserved residue(s) required for the propagation of feature annotation.</text>
</comment>
<comment type="caution">
    <text evidence="12">The sequence shown here is derived from an EMBL/GenBank/DDBJ whole genome shotgun (WGS) entry which is preliminary data.</text>
</comment>
<dbReference type="InterPro" id="IPR002076">
    <property type="entry name" value="ELO_fam"/>
</dbReference>
<evidence type="ECO:0000256" key="10">
    <source>
        <dbReference type="RuleBase" id="RU361115"/>
    </source>
</evidence>
<evidence type="ECO:0000256" key="7">
    <source>
        <dbReference type="ARBA" id="ARBA00023098"/>
    </source>
</evidence>
<feature type="transmembrane region" description="Helical" evidence="10">
    <location>
        <begin position="155"/>
        <end position="176"/>
    </location>
</feature>
<feature type="transmembrane region" description="Helical" evidence="10">
    <location>
        <begin position="197"/>
        <end position="215"/>
    </location>
</feature>
<organism evidence="12 13">
    <name type="scientific">Trichonephila inaurata madagascariensis</name>
    <dbReference type="NCBI Taxonomy" id="2747483"/>
    <lineage>
        <taxon>Eukaryota</taxon>
        <taxon>Metazoa</taxon>
        <taxon>Ecdysozoa</taxon>
        <taxon>Arthropoda</taxon>
        <taxon>Chelicerata</taxon>
        <taxon>Arachnida</taxon>
        <taxon>Araneae</taxon>
        <taxon>Araneomorphae</taxon>
        <taxon>Entelegynae</taxon>
        <taxon>Araneoidea</taxon>
        <taxon>Nephilidae</taxon>
        <taxon>Trichonephila</taxon>
        <taxon>Trichonephila inaurata</taxon>
    </lineage>
</organism>
<feature type="domain" description="SCP" evidence="11">
    <location>
        <begin position="107"/>
        <end position="217"/>
    </location>
</feature>
<evidence type="ECO:0000259" key="11">
    <source>
        <dbReference type="SMART" id="SM00198"/>
    </source>
</evidence>
<name>A0A8X7BV78_9ARAC</name>
<dbReference type="AlphaFoldDB" id="A0A8X7BV78"/>
<evidence type="ECO:0000256" key="3">
    <source>
        <dbReference type="ARBA" id="ARBA00022679"/>
    </source>
</evidence>
<accession>A0A8X7BV78</accession>
<keyword evidence="2 10" id="KW-0444">Lipid biosynthesis</keyword>
<dbReference type="GO" id="GO:0019367">
    <property type="term" value="P:fatty acid elongation, saturated fatty acid"/>
    <property type="evidence" value="ECO:0007669"/>
    <property type="project" value="TreeGrafter"/>
</dbReference>
<comment type="subcellular location">
    <subcellularLocation>
        <location evidence="1">Membrane</location>
        <topology evidence="1">Multi-pass membrane protein</topology>
    </subcellularLocation>
</comment>
<comment type="similarity">
    <text evidence="10">Belongs to the ELO family.</text>
</comment>
<dbReference type="Proteomes" id="UP000886998">
    <property type="component" value="Unassembled WGS sequence"/>
</dbReference>
<dbReference type="GO" id="GO:0034626">
    <property type="term" value="P:fatty acid elongation, polyunsaturated fatty acid"/>
    <property type="evidence" value="ECO:0007669"/>
    <property type="project" value="TreeGrafter"/>
</dbReference>
<dbReference type="EC" id="2.3.1.199" evidence="10"/>
<evidence type="ECO:0000256" key="6">
    <source>
        <dbReference type="ARBA" id="ARBA00022989"/>
    </source>
</evidence>
<keyword evidence="4 10" id="KW-0812">Transmembrane</keyword>
<keyword evidence="3 10" id="KW-0808">Transferase</keyword>
<dbReference type="GO" id="GO:0009922">
    <property type="term" value="F:fatty acid elongase activity"/>
    <property type="evidence" value="ECO:0007669"/>
    <property type="project" value="UniProtKB-EC"/>
</dbReference>
<keyword evidence="8 10" id="KW-0472">Membrane</keyword>
<sequence>MKPHKWKITVCFSAFFGLFPFIYGSKTNENDGHVNIKRASEDNTIGDISPVVWDKNFTIDYFAEDIVQEDDERLIHSDPVIQNISDEELRLQFNRKRDVPEHGFREEDKKQILYLHNLYRGNVTPPAGNMAFMEWDDKLEYLAQMWADGCEFRHGFYIAVGFFVNTIVHVIMYFYYGLAACGPSVRKYLWWKKYLTLVQIMQIFFIAAYMGVGFLTGCEVFGAIEKLVFTFVSANLILFVNFYRKYKMQ</sequence>
<evidence type="ECO:0000256" key="1">
    <source>
        <dbReference type="ARBA" id="ARBA00004141"/>
    </source>
</evidence>
<dbReference type="EMBL" id="BMAV01004655">
    <property type="protein sequence ID" value="GFY45135.1"/>
    <property type="molecule type" value="Genomic_DNA"/>
</dbReference>
<dbReference type="GO" id="GO:0005789">
    <property type="term" value="C:endoplasmic reticulum membrane"/>
    <property type="evidence" value="ECO:0007669"/>
    <property type="project" value="TreeGrafter"/>
</dbReference>